<dbReference type="AlphaFoldDB" id="A5BCU9"/>
<sequence length="366" mass="40216">MVRTRGGHTDRSASREARPSASAPQDPSQASQALTIPSPESGRPPISPPPEPSLPRGLPKRARTSGPGETSSQAPANSQALKDIQRSSSTAPEVIIKRPMVTASPIPALLRDRGYETGARPLIFVGIAPEDVQGSIAIRFSIDGRQGILEARHIAEALHIPFQPEDPEQFRQWTSTSQRNMVRILSRGTSGDTCLLRFYFGPHHLIMDALLCFEEKVHRKKLQRADAIPLLFPRLLCHVLEHIGYPTKPHLERCHIAESISLSTNGQKSIPSTPTAPSMPWAASTDPPTTSPVPPVVPPPSKDFITISGSEFGGMVLLFRTLNATNDALFRKMRDIRDQQDRHSIIRDQHTAILRQIQQHLGLAPL</sequence>
<feature type="compositionally biased region" description="Polar residues" evidence="1">
    <location>
        <begin position="264"/>
        <end position="276"/>
    </location>
</feature>
<evidence type="ECO:0000313" key="2">
    <source>
        <dbReference type="EMBL" id="CAN70019.1"/>
    </source>
</evidence>
<feature type="compositionally biased region" description="Polar residues" evidence="1">
    <location>
        <begin position="67"/>
        <end position="91"/>
    </location>
</feature>
<organism evidence="2">
    <name type="scientific">Vitis vinifera</name>
    <name type="common">Grape</name>
    <dbReference type="NCBI Taxonomy" id="29760"/>
    <lineage>
        <taxon>Eukaryota</taxon>
        <taxon>Viridiplantae</taxon>
        <taxon>Streptophyta</taxon>
        <taxon>Embryophyta</taxon>
        <taxon>Tracheophyta</taxon>
        <taxon>Spermatophyta</taxon>
        <taxon>Magnoliopsida</taxon>
        <taxon>eudicotyledons</taxon>
        <taxon>Gunneridae</taxon>
        <taxon>Pentapetalae</taxon>
        <taxon>rosids</taxon>
        <taxon>Vitales</taxon>
        <taxon>Vitaceae</taxon>
        <taxon>Viteae</taxon>
        <taxon>Vitis</taxon>
    </lineage>
</organism>
<protein>
    <submittedName>
        <fullName evidence="2">Uncharacterized protein</fullName>
    </submittedName>
</protein>
<feature type="region of interest" description="Disordered" evidence="1">
    <location>
        <begin position="1"/>
        <end position="96"/>
    </location>
</feature>
<dbReference type="EMBL" id="AM454849">
    <property type="protein sequence ID" value="CAN70019.1"/>
    <property type="molecule type" value="Genomic_DNA"/>
</dbReference>
<feature type="compositionally biased region" description="Basic and acidic residues" evidence="1">
    <location>
        <begin position="7"/>
        <end position="18"/>
    </location>
</feature>
<gene>
    <name evidence="2" type="ORF">VITISV_009526</name>
</gene>
<proteinExistence type="predicted"/>
<accession>A5BCU9</accession>
<feature type="region of interest" description="Disordered" evidence="1">
    <location>
        <begin position="264"/>
        <end position="296"/>
    </location>
</feature>
<name>A5BCU9_VITVI</name>
<evidence type="ECO:0000256" key="1">
    <source>
        <dbReference type="SAM" id="MobiDB-lite"/>
    </source>
</evidence>
<reference evidence="2" key="1">
    <citation type="journal article" date="2007" name="PLoS ONE">
        <title>The first genome sequence of an elite grapevine cultivar (Pinot noir Vitis vinifera L.): coping with a highly heterozygous genome.</title>
        <authorList>
            <person name="Velasco R."/>
            <person name="Zharkikh A."/>
            <person name="Troggio M."/>
            <person name="Cartwright D.A."/>
            <person name="Cestaro A."/>
            <person name="Pruss D."/>
            <person name="Pindo M."/>
            <person name="FitzGerald L.M."/>
            <person name="Vezzulli S."/>
            <person name="Reid J."/>
            <person name="Malacarne G."/>
            <person name="Iliev D."/>
            <person name="Coppola G."/>
            <person name="Wardell B."/>
            <person name="Micheletti D."/>
            <person name="Macalma T."/>
            <person name="Facci M."/>
            <person name="Mitchell J.T."/>
            <person name="Perazzolli M."/>
            <person name="Eldredge G."/>
            <person name="Gatto P."/>
            <person name="Oyzerski R."/>
            <person name="Moretto M."/>
            <person name="Gutin N."/>
            <person name="Stefanini M."/>
            <person name="Chen Y."/>
            <person name="Segala C."/>
            <person name="Davenport C."/>
            <person name="Dematte L."/>
            <person name="Mraz A."/>
            <person name="Battilana J."/>
            <person name="Stormo K."/>
            <person name="Costa F."/>
            <person name="Tao Q."/>
            <person name="Si-Ammour A."/>
            <person name="Harkins T."/>
            <person name="Lackey A."/>
            <person name="Perbost C."/>
            <person name="Taillon B."/>
            <person name="Stella A."/>
            <person name="Solovyev V."/>
            <person name="Fawcett J.A."/>
            <person name="Sterck L."/>
            <person name="Vandepoele K."/>
            <person name="Grando S.M."/>
            <person name="Toppo S."/>
            <person name="Moser C."/>
            <person name="Lanchbury J."/>
            <person name="Bogden R."/>
            <person name="Skolnick M."/>
            <person name="Sgaramella V."/>
            <person name="Bhatnagar S.K."/>
            <person name="Fontana P."/>
            <person name="Gutin A."/>
            <person name="Van de Peer Y."/>
            <person name="Salamini F."/>
            <person name="Viola R."/>
        </authorList>
    </citation>
    <scope>NUCLEOTIDE SEQUENCE</scope>
</reference>
<feature type="compositionally biased region" description="Low complexity" evidence="1">
    <location>
        <begin position="19"/>
        <end position="44"/>
    </location>
</feature>